<reference evidence="2" key="1">
    <citation type="submission" date="2020-03" db="EMBL/GenBank/DDBJ databases">
        <title>Site-based positive gene gene selection in Geosmithia morbida across the United States reveals a broad range of putative effectors and factors for local host and environmental adapation.</title>
        <authorList>
            <person name="Onufrak A."/>
            <person name="Murdoch R.W."/>
            <person name="Gazis R."/>
            <person name="Huff M."/>
            <person name="Staton M."/>
            <person name="Klingeman W."/>
            <person name="Hadziabdic D."/>
        </authorList>
    </citation>
    <scope>NUCLEOTIDE SEQUENCE</scope>
    <source>
        <strain evidence="2">1262</strain>
    </source>
</reference>
<comment type="caution">
    <text evidence="2">The sequence shown here is derived from an EMBL/GenBank/DDBJ whole genome shotgun (WGS) entry which is preliminary data.</text>
</comment>
<dbReference type="EMBL" id="JAANYQ010000002">
    <property type="protein sequence ID" value="KAF4125741.1"/>
    <property type="molecule type" value="Genomic_DNA"/>
</dbReference>
<dbReference type="OrthoDB" id="1046782at2759"/>
<dbReference type="InterPro" id="IPR017946">
    <property type="entry name" value="PLC-like_Pdiesterase_TIM-brl"/>
</dbReference>
<protein>
    <recommendedName>
        <fullName evidence="4">PLC-like phosphodiesterase</fullName>
    </recommendedName>
</protein>
<dbReference type="SUPFAM" id="SSF51695">
    <property type="entry name" value="PLC-like phosphodiesterases"/>
    <property type="match status" value="1"/>
</dbReference>
<evidence type="ECO:0000313" key="2">
    <source>
        <dbReference type="EMBL" id="KAF4125741.1"/>
    </source>
</evidence>
<dbReference type="PANTHER" id="PTHR13593:SF113">
    <property type="entry name" value="SI:DKEY-266F7.9"/>
    <property type="match status" value="1"/>
</dbReference>
<dbReference type="GO" id="GO:0006629">
    <property type="term" value="P:lipid metabolic process"/>
    <property type="evidence" value="ECO:0007669"/>
    <property type="project" value="InterPro"/>
</dbReference>
<dbReference type="Gene3D" id="3.20.20.190">
    <property type="entry name" value="Phosphatidylinositol (PI) phosphodiesterase"/>
    <property type="match status" value="1"/>
</dbReference>
<evidence type="ECO:0000256" key="1">
    <source>
        <dbReference type="SAM" id="SignalP"/>
    </source>
</evidence>
<organism evidence="2 3">
    <name type="scientific">Geosmithia morbida</name>
    <dbReference type="NCBI Taxonomy" id="1094350"/>
    <lineage>
        <taxon>Eukaryota</taxon>
        <taxon>Fungi</taxon>
        <taxon>Dikarya</taxon>
        <taxon>Ascomycota</taxon>
        <taxon>Pezizomycotina</taxon>
        <taxon>Sordariomycetes</taxon>
        <taxon>Hypocreomycetidae</taxon>
        <taxon>Hypocreales</taxon>
        <taxon>Bionectriaceae</taxon>
        <taxon>Geosmithia</taxon>
    </lineage>
</organism>
<dbReference type="GeneID" id="55967216"/>
<gene>
    <name evidence="2" type="ORF">GMORB2_0986</name>
</gene>
<dbReference type="GO" id="GO:0008081">
    <property type="term" value="F:phosphoric diester hydrolase activity"/>
    <property type="evidence" value="ECO:0007669"/>
    <property type="project" value="InterPro"/>
</dbReference>
<dbReference type="Proteomes" id="UP000749293">
    <property type="component" value="Unassembled WGS sequence"/>
</dbReference>
<evidence type="ECO:0000313" key="3">
    <source>
        <dbReference type="Proteomes" id="UP000749293"/>
    </source>
</evidence>
<dbReference type="PANTHER" id="PTHR13593">
    <property type="match status" value="1"/>
</dbReference>
<name>A0A9P4Z1K9_9HYPO</name>
<keyword evidence="1" id="KW-0732">Signal</keyword>
<dbReference type="AlphaFoldDB" id="A0A9P4Z1K9"/>
<proteinExistence type="predicted"/>
<evidence type="ECO:0008006" key="4">
    <source>
        <dbReference type="Google" id="ProtNLM"/>
    </source>
</evidence>
<feature type="chain" id="PRO_5040460420" description="PLC-like phosphodiesterase" evidence="1">
    <location>
        <begin position="28"/>
        <end position="543"/>
    </location>
</feature>
<dbReference type="InterPro" id="IPR051057">
    <property type="entry name" value="PI-PLC_domain"/>
</dbReference>
<keyword evidence="3" id="KW-1185">Reference proteome</keyword>
<dbReference type="RefSeq" id="XP_035324393.1">
    <property type="nucleotide sequence ID" value="XM_035462969.1"/>
</dbReference>
<accession>A0A9P4Z1K9</accession>
<feature type="signal peptide" evidence="1">
    <location>
        <begin position="1"/>
        <end position="27"/>
    </location>
</feature>
<sequence>MARNLRGFLLGVYSLLLCPLILQGTATDSPRIDVSQASQDAVTALPGAYYHGRINSTTTPEEFRHQGRSSHTASSSWVDDLGKRFEFASGRRALSSPSDTNIALINATPYRWRRVSIHQYQMVYWDQWPDCINPGESISHAAFGYRGVGQAKDTAGEVVYQIEGTSRTMAFEVQYRMRSSRKLEICVYFEGVLETSTAPRCSFMGLGSSKAPGGVSFILAGYEGNMTSTTGCGCEGCRQDITWMNTLLPQIGHLPLREIIMPRSHHAALSKGVFTSKNVGVGKRNTVTQINGVGEQLRTDRVRVLDTRVLLSRHGEFLEAHGTLFKRQWYGGTGANLEDVVDEVNRFNEENPGELIIWDFYELLYKVNHRATLPDDVDITTISLKQLIGHRKSAVILHFSSKWKDANPETFPPPSQGFTHNGNFPTRTTWSEQYSVEKMSRHQLHELEVHRPRRDATLYDMQWLRTLTSITVVTMPDDFTVIDMGRESMTALRTALWNRLTDRTYPNWLTLDAIDGGELRALAIAMNRCFVARECGDWVKSPR</sequence>